<reference evidence="13" key="1">
    <citation type="submission" date="2014-01" db="EMBL/GenBank/DDBJ databases">
        <title>Speciation through androgenesis in the stick insect genus Clonopsis (Insecta, Phasmatodea).</title>
        <authorList>
            <person name="Milani L."/>
            <person name="Scali V."/>
            <person name="Passamonti M."/>
        </authorList>
    </citation>
    <scope>NUCLEOTIDE SEQUENCE</scope>
    <source>
        <strain evidence="13">FSEF40</strain>
        <strain evidence="14">FSEF41</strain>
    </source>
</reference>
<evidence type="ECO:0000256" key="7">
    <source>
        <dbReference type="ARBA" id="ARBA00022989"/>
    </source>
</evidence>
<keyword evidence="6" id="KW-0375">Hydrogen ion transport</keyword>
<evidence type="ECO:0000313" key="14">
    <source>
        <dbReference type="EMBL" id="AHZ01588.1"/>
    </source>
</evidence>
<accession>A0A0B4MIL1</accession>
<evidence type="ECO:0000256" key="9">
    <source>
        <dbReference type="ARBA" id="ARBA00023136"/>
    </source>
</evidence>
<comment type="subcellular location">
    <subcellularLocation>
        <location evidence="1">Membrane</location>
        <topology evidence="1">Multi-pass membrane protein</topology>
    </subcellularLocation>
    <subcellularLocation>
        <location evidence="11">Mitochondrion inner membrane</location>
        <topology evidence="11">Multi-pass membrane protein</topology>
    </subcellularLocation>
</comment>
<dbReference type="InterPro" id="IPR045083">
    <property type="entry name" value="ATP_synth_F0_asu_bact/mt"/>
</dbReference>
<dbReference type="CDD" id="cd00310">
    <property type="entry name" value="ATP-synt_Fo_a_6"/>
    <property type="match status" value="1"/>
</dbReference>
<evidence type="ECO:0000256" key="10">
    <source>
        <dbReference type="ARBA" id="ARBA00023310"/>
    </source>
</evidence>
<dbReference type="GO" id="GO:0046933">
    <property type="term" value="F:proton-transporting ATP synthase activity, rotational mechanism"/>
    <property type="evidence" value="ECO:0007669"/>
    <property type="project" value="TreeGrafter"/>
</dbReference>
<comment type="similarity">
    <text evidence="2">Belongs to the ATPase A chain family.</text>
</comment>
<dbReference type="PROSITE" id="PS00449">
    <property type="entry name" value="ATPASE_A"/>
    <property type="match status" value="1"/>
</dbReference>
<evidence type="ECO:0000256" key="1">
    <source>
        <dbReference type="ARBA" id="ARBA00004141"/>
    </source>
</evidence>
<organism evidence="13">
    <name type="scientific">Clonopsis gallica</name>
    <dbReference type="NCBI Taxonomy" id="89389"/>
    <lineage>
        <taxon>Eukaryota</taxon>
        <taxon>Metazoa</taxon>
        <taxon>Ecdysozoa</taxon>
        <taxon>Arthropoda</taxon>
        <taxon>Hexapoda</taxon>
        <taxon>Insecta</taxon>
        <taxon>Pterygota</taxon>
        <taxon>Neoptera</taxon>
        <taxon>Polyneoptera</taxon>
        <taxon>Phasmatodea</taxon>
        <taxon>Verophasmatodea</taxon>
        <taxon>Areolatae</taxon>
        <taxon>Bacilloidea</taxon>
        <taxon>Bacillidae</taxon>
        <taxon>Bacillinae</taxon>
        <taxon>Bacillini</taxon>
        <taxon>Clonopsis</taxon>
    </lineage>
</organism>
<keyword evidence="13" id="KW-0496">Mitochondrion</keyword>
<evidence type="ECO:0000256" key="8">
    <source>
        <dbReference type="ARBA" id="ARBA00023065"/>
    </source>
</evidence>
<evidence type="ECO:0000256" key="12">
    <source>
        <dbReference type="SAM" id="Phobius"/>
    </source>
</evidence>
<keyword evidence="7 12" id="KW-1133">Transmembrane helix</keyword>
<evidence type="ECO:0000256" key="4">
    <source>
        <dbReference type="ARBA" id="ARBA00022547"/>
    </source>
</evidence>
<dbReference type="Pfam" id="PF00119">
    <property type="entry name" value="ATP-synt_A"/>
    <property type="match status" value="1"/>
</dbReference>
<keyword evidence="5 12" id="KW-0812">Transmembrane</keyword>
<dbReference type="Gene3D" id="1.20.120.220">
    <property type="entry name" value="ATP synthase, F0 complex, subunit A"/>
    <property type="match status" value="1"/>
</dbReference>
<dbReference type="PANTHER" id="PTHR11410">
    <property type="entry name" value="ATP SYNTHASE SUBUNIT A"/>
    <property type="match status" value="1"/>
</dbReference>
<dbReference type="GO" id="GO:0005743">
    <property type="term" value="C:mitochondrial inner membrane"/>
    <property type="evidence" value="ECO:0007669"/>
    <property type="project" value="UniProtKB-SubCell"/>
</dbReference>
<evidence type="ECO:0000256" key="2">
    <source>
        <dbReference type="ARBA" id="ARBA00006810"/>
    </source>
</evidence>
<evidence type="ECO:0000313" key="13">
    <source>
        <dbReference type="EMBL" id="AHZ01584.1"/>
    </source>
</evidence>
<feature type="transmembrane region" description="Helical" evidence="12">
    <location>
        <begin position="204"/>
        <end position="222"/>
    </location>
</feature>
<dbReference type="InterPro" id="IPR000568">
    <property type="entry name" value="ATP_synth_F0_asu"/>
</dbReference>
<keyword evidence="8" id="KW-0406">Ion transport</keyword>
<keyword evidence="9 12" id="KW-0472">Membrane</keyword>
<name>A0A0B4MIL1_9NEOP</name>
<protein>
    <recommendedName>
        <fullName evidence="11">ATP synthase subunit a</fullName>
    </recommendedName>
</protein>
<dbReference type="GO" id="GO:0045259">
    <property type="term" value="C:proton-transporting ATP synthase complex"/>
    <property type="evidence" value="ECO:0007669"/>
    <property type="project" value="UniProtKB-KW"/>
</dbReference>
<dbReference type="SUPFAM" id="SSF81336">
    <property type="entry name" value="F1F0 ATP synthase subunit A"/>
    <property type="match status" value="1"/>
</dbReference>
<dbReference type="EMBL" id="KJ189193">
    <property type="protein sequence ID" value="AHZ01584.1"/>
    <property type="molecule type" value="Genomic_DNA"/>
</dbReference>
<feature type="transmembrane region" description="Helical" evidence="12">
    <location>
        <begin position="69"/>
        <end position="94"/>
    </location>
</feature>
<dbReference type="AlphaFoldDB" id="A0A0B4MIL1"/>
<dbReference type="NCBIfam" id="TIGR01131">
    <property type="entry name" value="ATP_synt_6_or_A"/>
    <property type="match status" value="1"/>
</dbReference>
<feature type="transmembrane region" description="Helical" evidence="12">
    <location>
        <begin position="20"/>
        <end position="38"/>
    </location>
</feature>
<evidence type="ECO:0000256" key="3">
    <source>
        <dbReference type="ARBA" id="ARBA00022448"/>
    </source>
</evidence>
<dbReference type="InterPro" id="IPR023011">
    <property type="entry name" value="ATP_synth_F0_asu_AS"/>
</dbReference>
<dbReference type="EMBL" id="KJ189194">
    <property type="protein sequence ID" value="AHZ01588.1"/>
    <property type="molecule type" value="Genomic_DNA"/>
</dbReference>
<keyword evidence="4" id="KW-0138">CF(0)</keyword>
<gene>
    <name evidence="13" type="primary">ATP6</name>
</gene>
<evidence type="ECO:0000256" key="5">
    <source>
        <dbReference type="ARBA" id="ARBA00022692"/>
    </source>
</evidence>
<geneLocation type="mitochondrion" evidence="13"/>
<dbReference type="PANTHER" id="PTHR11410:SF0">
    <property type="entry name" value="ATP SYNTHASE SUBUNIT A"/>
    <property type="match status" value="1"/>
</dbReference>
<proteinExistence type="inferred from homology"/>
<keyword evidence="10" id="KW-0066">ATP synthesis</keyword>
<evidence type="ECO:0000256" key="6">
    <source>
        <dbReference type="ARBA" id="ARBA00022781"/>
    </source>
</evidence>
<evidence type="ECO:0000256" key="11">
    <source>
        <dbReference type="RuleBase" id="RU004450"/>
    </source>
</evidence>
<keyword evidence="3" id="KW-0813">Transport</keyword>
<dbReference type="InterPro" id="IPR035908">
    <property type="entry name" value="F0_ATP_A_sf"/>
</dbReference>
<sequence>MMTNLFSIFDPSTSIINMKINWMSTLMGLSIMPMYYWMMNNRLKMIILKPSTILNNEFKMLLNISKNKGTTLIFISLFMMIMINNILGLFPYIFTSTSHLTMTLTLALPLWLSFMLFGWMKNTESMFMHLVPTGTPSVLMPFMVCIETISNVIRPGTLSVRLTANMIAGHLILTLLGNTTMNVSFNLLPIMLLIQMMLLTLETAVAIIQGYVFAVLSTLYASEVN</sequence>
<feature type="transmembrane region" description="Helical" evidence="12">
    <location>
        <begin position="171"/>
        <end position="198"/>
    </location>
</feature>
<dbReference type="PRINTS" id="PR00123">
    <property type="entry name" value="ATPASEA"/>
</dbReference>
<feature type="transmembrane region" description="Helical" evidence="12">
    <location>
        <begin position="100"/>
        <end position="120"/>
    </location>
</feature>